<dbReference type="GO" id="GO:0006508">
    <property type="term" value="P:proteolysis"/>
    <property type="evidence" value="ECO:0007669"/>
    <property type="project" value="UniProtKB-KW"/>
</dbReference>
<dbReference type="InterPro" id="IPR007863">
    <property type="entry name" value="Peptidase_M16_C"/>
</dbReference>
<sequence>MNKWLVFLLFQIIFVWGAYGAPRIDIDTTRLIPIDNRTIIGKLGNGLTYYIRHNNWPENRACFYLVQKVGSLQEEENQRGLAHFLEHMCFNGTQHFKGNDVDRFSRSLGLSKGEMNAYTGFEETVYNIDDVPTSVGKEKLDSCLIVLYDWANALTLDSIEIEKERGVVHEEWRNGRDAISRIYERQLPILFPDSRYGSRLPIGLMDVVDNFNHQELRDYYEKWYTPSSQCVVVVGDVDVNYIEEKIKDLFGTIVSKTSTGVINKEKVEDHHGIIYSIDKDKELQDNSVFIMFKHRAYTPDDRKYVGYLRDNFKTNAAISMLNERYEDLALEDTCSYLSASASDDDYFMASTKAAFGLSASTKDGMQMKALTDMLVECRRAAFFGFNQDEYDRFQKEEISSYDNLLMKADKRTNVSLTSELYENYLHGYEMSSIEDYVSIMKEIVLTTSLLEINQRMKELLPDKNDNMVIGCWTIDKDSTCYPTQEELYLSLMTGRNAVITPYTNDMADAKLLSSVPPKGNIIKEEYCNALDYTKLTLSNGAKVLIKHTNIENSQVLFKAYGDGGWTMYGPEDDTNIMMVGRVTFGNNGLSVSQCNKLLAGKRVNLSHDITQRMFTFTGSANPNDLATLMEMIHADFTNISDDPKEYQKTIEELRLSIVNSKSDPESAFSDSVYVTTKGHHPRYKLLTEDALRAANLDRIHKIIEEQTSCPSNYTFIFVGNYDEKSIRPLVEQYLASLPLRKTVERGNYIKTWLQKDTYCHFKRKMDTPKSMVSMEWFTEELPFTLENRMKSCIISELLNRLYEKTIREENSSTYDCSADYYLIRGEKDDCQIGFSADCSMESEKCDSVLLMMKQGFADLPDNITQEMFISAKESMLKSCDELIRMKNGFWLDAIWQKEHRNIDLYTNRRKTIEAMTLDEVVSYLKKIQANSHFCETIMIGEQY</sequence>
<evidence type="ECO:0000313" key="10">
    <source>
        <dbReference type="EMBL" id="SHK44150.1"/>
    </source>
</evidence>
<dbReference type="AlphaFoldDB" id="A0A1M6SHL6"/>
<evidence type="ECO:0000256" key="7">
    <source>
        <dbReference type="ARBA" id="ARBA00023049"/>
    </source>
</evidence>
<dbReference type="Proteomes" id="UP000184130">
    <property type="component" value="Unassembled WGS sequence"/>
</dbReference>
<dbReference type="RefSeq" id="WP_073205176.1">
    <property type="nucleotide sequence ID" value="NZ_FRBD01000003.1"/>
</dbReference>
<dbReference type="InterPro" id="IPR011249">
    <property type="entry name" value="Metalloenz_LuxS/M16"/>
</dbReference>
<keyword evidence="7" id="KW-0482">Metalloprotease</keyword>
<feature type="domain" description="Ig-like" evidence="9">
    <location>
        <begin position="728"/>
        <end position="818"/>
    </location>
</feature>
<evidence type="ECO:0000259" key="9">
    <source>
        <dbReference type="PROSITE" id="PS50835"/>
    </source>
</evidence>
<dbReference type="Pfam" id="PF05193">
    <property type="entry name" value="Peptidase_M16_C"/>
    <property type="match status" value="2"/>
</dbReference>
<dbReference type="Gene3D" id="3.30.830.10">
    <property type="entry name" value="Metalloenzyme, LuxS/M16 peptidase-like"/>
    <property type="match status" value="4"/>
</dbReference>
<dbReference type="InterPro" id="IPR011765">
    <property type="entry name" value="Pept_M16_N"/>
</dbReference>
<comment type="similarity">
    <text evidence="2 8">Belongs to the peptidase M16 family.</text>
</comment>
<keyword evidence="6" id="KW-0862">Zinc</keyword>
<dbReference type="InterPro" id="IPR007110">
    <property type="entry name" value="Ig-like_dom"/>
</dbReference>
<reference evidence="10 11" key="1">
    <citation type="submission" date="2016-11" db="EMBL/GenBank/DDBJ databases">
        <authorList>
            <person name="Jaros S."/>
            <person name="Januszkiewicz K."/>
            <person name="Wedrychowicz H."/>
        </authorList>
    </citation>
    <scope>NUCLEOTIDE SEQUENCE [LARGE SCALE GENOMIC DNA]</scope>
    <source>
        <strain evidence="10 11">KHT3</strain>
    </source>
</reference>
<name>A0A1M6SHL6_XYLRU</name>
<dbReference type="EMBL" id="FRBD01000003">
    <property type="protein sequence ID" value="SHK44150.1"/>
    <property type="molecule type" value="Genomic_DNA"/>
</dbReference>
<evidence type="ECO:0000256" key="2">
    <source>
        <dbReference type="ARBA" id="ARBA00007261"/>
    </source>
</evidence>
<dbReference type="Pfam" id="PF00675">
    <property type="entry name" value="Peptidase_M16"/>
    <property type="match status" value="1"/>
</dbReference>
<keyword evidence="4" id="KW-0479">Metal-binding</keyword>
<dbReference type="InterPro" id="IPR050626">
    <property type="entry name" value="Peptidase_M16"/>
</dbReference>
<evidence type="ECO:0000256" key="5">
    <source>
        <dbReference type="ARBA" id="ARBA00022801"/>
    </source>
</evidence>
<dbReference type="OrthoDB" id="9811314at2"/>
<evidence type="ECO:0000256" key="6">
    <source>
        <dbReference type="ARBA" id="ARBA00022833"/>
    </source>
</evidence>
<dbReference type="GO" id="GO:0004222">
    <property type="term" value="F:metalloendopeptidase activity"/>
    <property type="evidence" value="ECO:0007669"/>
    <property type="project" value="InterPro"/>
</dbReference>
<keyword evidence="3 10" id="KW-0645">Protease</keyword>
<gene>
    <name evidence="10" type="ORF">SAMN05216463_103191</name>
</gene>
<evidence type="ECO:0000256" key="1">
    <source>
        <dbReference type="ARBA" id="ARBA00001947"/>
    </source>
</evidence>
<dbReference type="PROSITE" id="PS00143">
    <property type="entry name" value="INSULINASE"/>
    <property type="match status" value="1"/>
</dbReference>
<dbReference type="SUPFAM" id="SSF63411">
    <property type="entry name" value="LuxS/MPP-like metallohydrolase"/>
    <property type="match status" value="3"/>
</dbReference>
<dbReference type="PANTHER" id="PTHR43690:SF34">
    <property type="entry name" value="ZINC PROTEASE PQQL-LIKE"/>
    <property type="match status" value="1"/>
</dbReference>
<proteinExistence type="inferred from homology"/>
<evidence type="ECO:0000256" key="3">
    <source>
        <dbReference type="ARBA" id="ARBA00022670"/>
    </source>
</evidence>
<evidence type="ECO:0000256" key="4">
    <source>
        <dbReference type="ARBA" id="ARBA00022723"/>
    </source>
</evidence>
<accession>A0A1M6SHL6</accession>
<dbReference type="PROSITE" id="PS50835">
    <property type="entry name" value="IG_LIKE"/>
    <property type="match status" value="1"/>
</dbReference>
<dbReference type="InterPro" id="IPR001431">
    <property type="entry name" value="Pept_M16_Zn_BS"/>
</dbReference>
<protein>
    <submittedName>
        <fullName evidence="10">Zinc protease</fullName>
    </submittedName>
</protein>
<keyword evidence="5" id="KW-0378">Hydrolase</keyword>
<evidence type="ECO:0000256" key="8">
    <source>
        <dbReference type="RuleBase" id="RU004447"/>
    </source>
</evidence>
<evidence type="ECO:0000313" key="11">
    <source>
        <dbReference type="Proteomes" id="UP000184130"/>
    </source>
</evidence>
<dbReference type="GO" id="GO:0046872">
    <property type="term" value="F:metal ion binding"/>
    <property type="evidence" value="ECO:0007669"/>
    <property type="project" value="UniProtKB-KW"/>
</dbReference>
<organism evidence="10 11">
    <name type="scientific">Xylanibacter ruminicola</name>
    <name type="common">Prevotella ruminicola</name>
    <dbReference type="NCBI Taxonomy" id="839"/>
    <lineage>
        <taxon>Bacteria</taxon>
        <taxon>Pseudomonadati</taxon>
        <taxon>Bacteroidota</taxon>
        <taxon>Bacteroidia</taxon>
        <taxon>Bacteroidales</taxon>
        <taxon>Prevotellaceae</taxon>
        <taxon>Xylanibacter</taxon>
    </lineage>
</organism>
<dbReference type="PANTHER" id="PTHR43690">
    <property type="entry name" value="NARDILYSIN"/>
    <property type="match status" value="1"/>
</dbReference>
<comment type="cofactor">
    <cofactor evidence="1">
        <name>Zn(2+)</name>
        <dbReference type="ChEBI" id="CHEBI:29105"/>
    </cofactor>
</comment>